<proteinExistence type="inferred from homology"/>
<dbReference type="PANTHER" id="PTHR11059:SF0">
    <property type="entry name" value="DNA REPAIR PROTEIN RECN"/>
    <property type="match status" value="1"/>
</dbReference>
<dbReference type="SUPFAM" id="SSF52540">
    <property type="entry name" value="P-loop containing nucleoside triphosphate hydrolases"/>
    <property type="match status" value="1"/>
</dbReference>
<accession>A0ABY2TLP6</accession>
<evidence type="ECO:0000256" key="8">
    <source>
        <dbReference type="ARBA" id="ARBA00033408"/>
    </source>
</evidence>
<evidence type="ECO:0000256" key="6">
    <source>
        <dbReference type="ARBA" id="ARBA00022840"/>
    </source>
</evidence>
<dbReference type="Proteomes" id="UP000310168">
    <property type="component" value="Unassembled WGS sequence"/>
</dbReference>
<evidence type="ECO:0000256" key="7">
    <source>
        <dbReference type="ARBA" id="ARBA00023204"/>
    </source>
</evidence>
<dbReference type="EMBL" id="SJDU01000984">
    <property type="protein sequence ID" value="TKZ15399.1"/>
    <property type="molecule type" value="Genomic_DNA"/>
</dbReference>
<organism evidence="9 10">
    <name type="scientific">Brachyspira catarrhinii</name>
    <dbReference type="NCBI Taxonomy" id="2528966"/>
    <lineage>
        <taxon>Bacteria</taxon>
        <taxon>Pseudomonadati</taxon>
        <taxon>Spirochaetota</taxon>
        <taxon>Spirochaetia</taxon>
        <taxon>Brachyspirales</taxon>
        <taxon>Brachyspiraceae</taxon>
        <taxon>Brachyspira</taxon>
    </lineage>
</organism>
<keyword evidence="6" id="KW-0067">ATP-binding</keyword>
<dbReference type="Gene3D" id="3.40.50.300">
    <property type="entry name" value="P-loop containing nucleotide triphosphate hydrolases"/>
    <property type="match status" value="1"/>
</dbReference>
<keyword evidence="4" id="KW-0547">Nucleotide-binding</keyword>
<evidence type="ECO:0000256" key="3">
    <source>
        <dbReference type="ARBA" id="ARBA00021315"/>
    </source>
</evidence>
<evidence type="ECO:0000313" key="9">
    <source>
        <dbReference type="EMBL" id="TKZ15399.1"/>
    </source>
</evidence>
<evidence type="ECO:0000256" key="4">
    <source>
        <dbReference type="ARBA" id="ARBA00022741"/>
    </source>
</evidence>
<evidence type="ECO:0000256" key="1">
    <source>
        <dbReference type="ARBA" id="ARBA00003618"/>
    </source>
</evidence>
<keyword evidence="5" id="KW-0227">DNA damage</keyword>
<reference evidence="9 10" key="1">
    <citation type="journal article" date="2019" name="Anaerobe">
        <title>Brachyspira catarrhinii sp. nov., an anaerobic intestinal spirochaete isolated from vervet monkeys may have been misidentified as Brachyspira aalborgi in previous studies.</title>
        <authorList>
            <person name="Phillips N.D."/>
            <person name="La T."/>
            <person name="Hampson D.J."/>
        </authorList>
    </citation>
    <scope>NUCLEOTIDE SEQUENCE [LARGE SCALE GENOMIC DNA]</scope>
    <source>
        <strain evidence="9 10">Z12</strain>
    </source>
</reference>
<comment type="similarity">
    <text evidence="2">Belongs to the RecN family.</text>
</comment>
<keyword evidence="10" id="KW-1185">Reference proteome</keyword>
<dbReference type="PANTHER" id="PTHR11059">
    <property type="entry name" value="DNA REPAIR PROTEIN RECN"/>
    <property type="match status" value="1"/>
</dbReference>
<name>A0ABY2TLP6_9SPIR</name>
<feature type="non-terminal residue" evidence="9">
    <location>
        <position position="69"/>
    </location>
</feature>
<protein>
    <recommendedName>
        <fullName evidence="3">DNA repair protein RecN</fullName>
    </recommendedName>
    <alternativeName>
        <fullName evidence="8">Recombination protein N</fullName>
    </alternativeName>
</protein>
<dbReference type="InterPro" id="IPR027417">
    <property type="entry name" value="P-loop_NTPase"/>
</dbReference>
<dbReference type="InterPro" id="IPR004604">
    <property type="entry name" value="DNA_recomb/repair_RecN"/>
</dbReference>
<sequence>KEWNIEINNNELNIKREITKDGKSKSFINNVGVRIAELKELGDLIVDIHGQHEHQSLFNPSNHLNFDDS</sequence>
<keyword evidence="7" id="KW-0234">DNA repair</keyword>
<gene>
    <name evidence="9" type="ORF">EZH24_13930</name>
</gene>
<evidence type="ECO:0000313" key="10">
    <source>
        <dbReference type="Proteomes" id="UP000310168"/>
    </source>
</evidence>
<feature type="non-terminal residue" evidence="9">
    <location>
        <position position="1"/>
    </location>
</feature>
<evidence type="ECO:0000256" key="2">
    <source>
        <dbReference type="ARBA" id="ARBA00009441"/>
    </source>
</evidence>
<evidence type="ECO:0000256" key="5">
    <source>
        <dbReference type="ARBA" id="ARBA00022763"/>
    </source>
</evidence>
<comment type="function">
    <text evidence="1">May be involved in recombinational repair of damaged DNA.</text>
</comment>
<comment type="caution">
    <text evidence="9">The sequence shown here is derived from an EMBL/GenBank/DDBJ whole genome shotgun (WGS) entry which is preliminary data.</text>
</comment>